<comment type="similarity">
    <text evidence="11">Belongs to the nuclear hormone receptor family.</text>
</comment>
<dbReference type="GO" id="GO:0005634">
    <property type="term" value="C:nucleus"/>
    <property type="evidence" value="ECO:0007669"/>
    <property type="project" value="UniProtKB-SubCell"/>
</dbReference>
<keyword evidence="5 11" id="KW-0862">Zinc</keyword>
<keyword evidence="10 11" id="KW-0539">Nucleus</keyword>
<evidence type="ECO:0000259" key="13">
    <source>
        <dbReference type="PROSITE" id="PS51030"/>
    </source>
</evidence>
<name>A0A8C6WNA1_9GOBI</name>
<evidence type="ECO:0000259" key="14">
    <source>
        <dbReference type="PROSITE" id="PS51843"/>
    </source>
</evidence>
<evidence type="ECO:0000256" key="7">
    <source>
        <dbReference type="ARBA" id="ARBA00023125"/>
    </source>
</evidence>
<feature type="compositionally biased region" description="Basic and acidic residues" evidence="12">
    <location>
        <begin position="93"/>
        <end position="103"/>
    </location>
</feature>
<dbReference type="PROSITE" id="PS00031">
    <property type="entry name" value="NUCLEAR_REC_DBD_1"/>
    <property type="match status" value="1"/>
</dbReference>
<evidence type="ECO:0000256" key="10">
    <source>
        <dbReference type="ARBA" id="ARBA00023242"/>
    </source>
</evidence>
<dbReference type="GO" id="GO:0004879">
    <property type="term" value="F:nuclear receptor activity"/>
    <property type="evidence" value="ECO:0007669"/>
    <property type="project" value="InterPro"/>
</dbReference>
<protein>
    <submittedName>
        <fullName evidence="15">RAR-related orphan receptor C b</fullName>
    </submittedName>
</protein>
<dbReference type="GO" id="GO:0008270">
    <property type="term" value="F:zinc ion binding"/>
    <property type="evidence" value="ECO:0007669"/>
    <property type="project" value="UniProtKB-KW"/>
</dbReference>
<evidence type="ECO:0000256" key="6">
    <source>
        <dbReference type="ARBA" id="ARBA00023015"/>
    </source>
</evidence>
<dbReference type="PANTHER" id="PTHR45805">
    <property type="entry name" value="NUCLEAR HORMONE RECEPTOR HR3-RELATED"/>
    <property type="match status" value="1"/>
</dbReference>
<keyword evidence="2" id="KW-0217">Developmental protein</keyword>
<keyword evidence="7 11" id="KW-0238">DNA-binding</keyword>
<dbReference type="Pfam" id="PF00105">
    <property type="entry name" value="zf-C4"/>
    <property type="match status" value="1"/>
</dbReference>
<evidence type="ECO:0000256" key="1">
    <source>
        <dbReference type="ARBA" id="ARBA00004123"/>
    </source>
</evidence>
<feature type="region of interest" description="Disordered" evidence="12">
    <location>
        <begin position="93"/>
        <end position="149"/>
    </location>
</feature>
<dbReference type="InterPro" id="IPR003079">
    <property type="entry name" value="ROR_rcpt"/>
</dbReference>
<sequence length="465" mass="51667">LAAQIEVIPCKICGDKSSGIHYGVITCEGCKGFFRRSQQNNAMYSCSRQRNCLIDRTNRNRCQHCRLQKCLALGMSRDAVKFGRMSKKQRDSLYAEVQKHQKSQEGLSGGAGTTSLPLSREDGVCNSAGEDGEEGLSRSYSSGGSSSTLSDLDDIATLPDLFDLPLTPEEASEYCSLELLGGGGSTGTPPTPLLNGIQLMHSLLDNLPDDCSIADLERITQSIVKSHLETCQYSAEDMKRFTWVQYTPEESRSFQSKSAEWMWQQCAHHITNAIQYVVEFAKRIAGFMDLCQNDQIILLKAGCLEVLLIRMCRAFNVNNSTIFFNGKFAPAHFFKALGCDDLVSAVFDLGKGLCRLQLTDEEMALFSAAVLLSPDRPWLSEGQKVQKLQEKVYLALQHSLNKSGAPDEKLDKMVSKLPIMKSICNLHIDKLEFFRLVHPETAYNFPPLYREVFGSEMSLPDSTAS</sequence>
<dbReference type="AlphaFoldDB" id="A0A8C6WNA1"/>
<dbReference type="SMART" id="SM00399">
    <property type="entry name" value="ZnF_C4"/>
    <property type="match status" value="1"/>
</dbReference>
<dbReference type="PROSITE" id="PS51843">
    <property type="entry name" value="NR_LBD"/>
    <property type="match status" value="1"/>
</dbReference>
<dbReference type="InterPro" id="IPR044101">
    <property type="entry name" value="NR_DBD_ROR"/>
</dbReference>
<evidence type="ECO:0000256" key="9">
    <source>
        <dbReference type="ARBA" id="ARBA00023170"/>
    </source>
</evidence>
<evidence type="ECO:0000256" key="3">
    <source>
        <dbReference type="ARBA" id="ARBA00022723"/>
    </source>
</evidence>
<dbReference type="InterPro" id="IPR035500">
    <property type="entry name" value="NHR-like_dom_sf"/>
</dbReference>
<keyword evidence="3 11" id="KW-0479">Metal-binding</keyword>
<keyword evidence="16" id="KW-1185">Reference proteome</keyword>
<dbReference type="PRINTS" id="PR01293">
    <property type="entry name" value="RORNUCRECPTR"/>
</dbReference>
<dbReference type="Gene3D" id="1.10.565.10">
    <property type="entry name" value="Retinoid X Receptor"/>
    <property type="match status" value="1"/>
</dbReference>
<comment type="subcellular location">
    <subcellularLocation>
        <location evidence="1 11">Nucleus</location>
    </subcellularLocation>
</comment>
<dbReference type="SMART" id="SM00430">
    <property type="entry name" value="HOLI"/>
    <property type="match status" value="1"/>
</dbReference>
<dbReference type="InterPro" id="IPR001628">
    <property type="entry name" value="Znf_hrmn_rcpt"/>
</dbReference>
<keyword evidence="6 11" id="KW-0805">Transcription regulation</keyword>
<evidence type="ECO:0000313" key="15">
    <source>
        <dbReference type="Ensembl" id="ENSNMLP00000019838.1"/>
    </source>
</evidence>
<dbReference type="CDD" id="cd06968">
    <property type="entry name" value="NR_DBD_ROR"/>
    <property type="match status" value="1"/>
</dbReference>
<dbReference type="GO" id="GO:0000978">
    <property type="term" value="F:RNA polymerase II cis-regulatory region sequence-specific DNA binding"/>
    <property type="evidence" value="ECO:0007669"/>
    <property type="project" value="TreeGrafter"/>
</dbReference>
<evidence type="ECO:0000256" key="5">
    <source>
        <dbReference type="ARBA" id="ARBA00022833"/>
    </source>
</evidence>
<feature type="domain" description="NR LBD" evidence="14">
    <location>
        <begin position="215"/>
        <end position="453"/>
    </location>
</feature>
<proteinExistence type="inferred from homology"/>
<reference evidence="15" key="1">
    <citation type="submission" date="2025-08" db="UniProtKB">
        <authorList>
            <consortium name="Ensembl"/>
        </authorList>
    </citation>
    <scope>IDENTIFICATION</scope>
</reference>
<dbReference type="Pfam" id="PF00104">
    <property type="entry name" value="Hormone_recep"/>
    <property type="match status" value="1"/>
</dbReference>
<keyword evidence="4 11" id="KW-0863">Zinc-finger</keyword>
<dbReference type="SUPFAM" id="SSF48508">
    <property type="entry name" value="Nuclear receptor ligand-binding domain"/>
    <property type="match status" value="1"/>
</dbReference>
<keyword evidence="8 11" id="KW-0804">Transcription</keyword>
<dbReference type="InterPro" id="IPR001723">
    <property type="entry name" value="Nuclear_hrmn_rcpt"/>
</dbReference>
<dbReference type="Proteomes" id="UP000694523">
    <property type="component" value="Unplaced"/>
</dbReference>
<dbReference type="InterPro" id="IPR013088">
    <property type="entry name" value="Znf_NHR/GATA"/>
</dbReference>
<organism evidence="15 16">
    <name type="scientific">Neogobius melanostomus</name>
    <name type="common">round goby</name>
    <dbReference type="NCBI Taxonomy" id="47308"/>
    <lineage>
        <taxon>Eukaryota</taxon>
        <taxon>Metazoa</taxon>
        <taxon>Chordata</taxon>
        <taxon>Craniata</taxon>
        <taxon>Vertebrata</taxon>
        <taxon>Euteleostomi</taxon>
        <taxon>Actinopterygii</taxon>
        <taxon>Neopterygii</taxon>
        <taxon>Teleostei</taxon>
        <taxon>Neoteleostei</taxon>
        <taxon>Acanthomorphata</taxon>
        <taxon>Gobiaria</taxon>
        <taxon>Gobiiformes</taxon>
        <taxon>Gobioidei</taxon>
        <taxon>Gobiidae</taxon>
        <taxon>Benthophilinae</taxon>
        <taxon>Neogobiini</taxon>
        <taxon>Neogobius</taxon>
    </lineage>
</organism>
<evidence type="ECO:0000256" key="11">
    <source>
        <dbReference type="RuleBase" id="RU004334"/>
    </source>
</evidence>
<dbReference type="InterPro" id="IPR000536">
    <property type="entry name" value="Nucl_hrmn_rcpt_lig-bd"/>
</dbReference>
<dbReference type="PRINTS" id="PR00047">
    <property type="entry name" value="STROIDFINGER"/>
</dbReference>
<evidence type="ECO:0000313" key="16">
    <source>
        <dbReference type="Proteomes" id="UP000694523"/>
    </source>
</evidence>
<keyword evidence="9 11" id="KW-0675">Receptor</keyword>
<dbReference type="Ensembl" id="ENSNMLT00000022273.1">
    <property type="protein sequence ID" value="ENSNMLP00000019838.1"/>
    <property type="gene ID" value="ENSNMLG00000012981.1"/>
</dbReference>
<feature type="compositionally biased region" description="Low complexity" evidence="12">
    <location>
        <begin position="137"/>
        <end position="149"/>
    </location>
</feature>
<reference evidence="15" key="2">
    <citation type="submission" date="2025-09" db="UniProtKB">
        <authorList>
            <consortium name="Ensembl"/>
        </authorList>
    </citation>
    <scope>IDENTIFICATION</scope>
</reference>
<evidence type="ECO:0000256" key="2">
    <source>
        <dbReference type="ARBA" id="ARBA00022473"/>
    </source>
</evidence>
<evidence type="ECO:0000256" key="4">
    <source>
        <dbReference type="ARBA" id="ARBA00022771"/>
    </source>
</evidence>
<feature type="domain" description="Nuclear receptor" evidence="13">
    <location>
        <begin position="7"/>
        <end position="82"/>
    </location>
</feature>
<evidence type="ECO:0000256" key="8">
    <source>
        <dbReference type="ARBA" id="ARBA00023163"/>
    </source>
</evidence>
<dbReference type="Gene3D" id="3.30.50.10">
    <property type="entry name" value="Erythroid Transcription Factor GATA-1, subunit A"/>
    <property type="match status" value="1"/>
</dbReference>
<dbReference type="PROSITE" id="PS51030">
    <property type="entry name" value="NUCLEAR_REC_DBD_2"/>
    <property type="match status" value="1"/>
</dbReference>
<dbReference type="FunFam" id="3.30.50.10:FF:000003">
    <property type="entry name" value="Nuclear orphan receptor ROR-beta"/>
    <property type="match status" value="1"/>
</dbReference>
<evidence type="ECO:0000256" key="12">
    <source>
        <dbReference type="SAM" id="MobiDB-lite"/>
    </source>
</evidence>
<dbReference type="PRINTS" id="PR00398">
    <property type="entry name" value="STRDHORMONER"/>
</dbReference>
<accession>A0A8C6WNA1</accession>
<dbReference type="PANTHER" id="PTHR45805:SF7">
    <property type="entry name" value="NUCLEAR RECEPTOR ROR-BETA-LIKE"/>
    <property type="match status" value="1"/>
</dbReference>
<dbReference type="SUPFAM" id="SSF57716">
    <property type="entry name" value="Glucocorticoid receptor-like (DNA-binding domain)"/>
    <property type="match status" value="1"/>
</dbReference>